<sequence length="58" mass="7039">MFFCEDQLASLDDEEEREMYMYGSERINTIRRSNIVTVLDPRLSEEQQEERNREAYMA</sequence>
<dbReference type="EMBL" id="DS231624">
    <property type="protein sequence ID" value="EDU41892.1"/>
    <property type="molecule type" value="Genomic_DNA"/>
</dbReference>
<proteinExistence type="predicted"/>
<evidence type="ECO:0000313" key="1">
    <source>
        <dbReference type="EMBL" id="EDU41892.1"/>
    </source>
</evidence>
<accession>B2WFY5</accession>
<dbReference type="AlphaFoldDB" id="B2WFY5"/>
<reference evidence="2" key="1">
    <citation type="journal article" date="2013" name="G3 (Bethesda)">
        <title>Comparative genomics of a plant-pathogenic fungus, Pyrenophora tritici-repentis, reveals transduplication and the impact of repeat elements on pathogenicity and population divergence.</title>
        <authorList>
            <person name="Manning V.A."/>
            <person name="Pandelova I."/>
            <person name="Dhillon B."/>
            <person name="Wilhelm L.J."/>
            <person name="Goodwin S.B."/>
            <person name="Berlin A.M."/>
            <person name="Figueroa M."/>
            <person name="Freitag M."/>
            <person name="Hane J.K."/>
            <person name="Henrissat B."/>
            <person name="Holman W.H."/>
            <person name="Kodira C.D."/>
            <person name="Martin J."/>
            <person name="Oliver R.P."/>
            <person name="Robbertse B."/>
            <person name="Schackwitz W."/>
            <person name="Schwartz D.C."/>
            <person name="Spatafora J.W."/>
            <person name="Turgeon B.G."/>
            <person name="Yandava C."/>
            <person name="Young S."/>
            <person name="Zhou S."/>
            <person name="Zeng Q."/>
            <person name="Grigoriev I.V."/>
            <person name="Ma L.-J."/>
            <person name="Ciuffetti L.M."/>
        </authorList>
    </citation>
    <scope>NUCLEOTIDE SEQUENCE [LARGE SCALE GENOMIC DNA]</scope>
    <source>
        <strain evidence="2">Pt-1C-BFP</strain>
    </source>
</reference>
<evidence type="ECO:0000313" key="2">
    <source>
        <dbReference type="Proteomes" id="UP000001471"/>
    </source>
</evidence>
<dbReference type="HOGENOM" id="CLU_2980175_0_0_1"/>
<gene>
    <name evidence="1" type="ORF">PTRG_08841</name>
</gene>
<dbReference type="InParanoid" id="B2WFY5"/>
<dbReference type="Proteomes" id="UP000001471">
    <property type="component" value="Unassembled WGS sequence"/>
</dbReference>
<name>B2WFY5_PYRTR</name>
<protein>
    <submittedName>
        <fullName evidence="1">Uncharacterized protein</fullName>
    </submittedName>
</protein>
<organism evidence="1 2">
    <name type="scientific">Pyrenophora tritici-repentis (strain Pt-1C-BFP)</name>
    <name type="common">Wheat tan spot fungus</name>
    <name type="synonym">Drechslera tritici-repentis</name>
    <dbReference type="NCBI Taxonomy" id="426418"/>
    <lineage>
        <taxon>Eukaryota</taxon>
        <taxon>Fungi</taxon>
        <taxon>Dikarya</taxon>
        <taxon>Ascomycota</taxon>
        <taxon>Pezizomycotina</taxon>
        <taxon>Dothideomycetes</taxon>
        <taxon>Pleosporomycetidae</taxon>
        <taxon>Pleosporales</taxon>
        <taxon>Pleosporineae</taxon>
        <taxon>Pleosporaceae</taxon>
        <taxon>Pyrenophora</taxon>
    </lineage>
</organism>